<feature type="domain" description="DUF218" evidence="2">
    <location>
        <begin position="82"/>
        <end position="244"/>
    </location>
</feature>
<dbReference type="InterPro" id="IPR014729">
    <property type="entry name" value="Rossmann-like_a/b/a_fold"/>
</dbReference>
<reference evidence="3 4" key="1">
    <citation type="journal article" date="2014" name="Int. J. Syst. Evol. Microbiol.">
        <title>Complete genome sequence of Corynebacterium casei LMG S-19264T (=DSM 44701T), isolated from a smear-ripened cheese.</title>
        <authorList>
            <consortium name="US DOE Joint Genome Institute (JGI-PGF)"/>
            <person name="Walter F."/>
            <person name="Albersmeier A."/>
            <person name="Kalinowski J."/>
            <person name="Ruckert C."/>
        </authorList>
    </citation>
    <scope>NUCLEOTIDE SEQUENCE [LARGE SCALE GENOMIC DNA]</scope>
    <source>
        <strain evidence="3 4">CGMCC 1.7286</strain>
    </source>
</reference>
<dbReference type="InterPro" id="IPR051599">
    <property type="entry name" value="Cell_Envelope_Assoc"/>
</dbReference>
<dbReference type="Proteomes" id="UP000599578">
    <property type="component" value="Unassembled WGS sequence"/>
</dbReference>
<dbReference type="EMBL" id="BMLT01000002">
    <property type="protein sequence ID" value="GGO78599.1"/>
    <property type="molecule type" value="Genomic_DNA"/>
</dbReference>
<dbReference type="GO" id="GO:0000270">
    <property type="term" value="P:peptidoglycan metabolic process"/>
    <property type="evidence" value="ECO:0007669"/>
    <property type="project" value="TreeGrafter"/>
</dbReference>
<protein>
    <recommendedName>
        <fullName evidence="2">DUF218 domain-containing protein</fullName>
    </recommendedName>
</protein>
<dbReference type="Gene3D" id="3.40.50.620">
    <property type="entry name" value="HUPs"/>
    <property type="match status" value="1"/>
</dbReference>
<dbReference type="PANTHER" id="PTHR30336">
    <property type="entry name" value="INNER MEMBRANE PROTEIN, PROBABLE PERMEASE"/>
    <property type="match status" value="1"/>
</dbReference>
<keyword evidence="1" id="KW-0472">Membrane</keyword>
<sequence>MENALFLLSKTAWLLLQPDNLLVLLLLAGVAGLWLGRRGARALLTLLAIPAALLLVLPVGDLLLRPLESRFAQPPLPERVAGILVLGGSEDAELSARFGQPQFNMAAERLMLLPALMQRYPTAAVVVTGGSASVLRPDYRGADVAEAWLQGLPLQSDRVIFERDARNTWENAHASARRLGGVPSEPWLLVTSAFHMPRSFGIFRRLGWQVIPYPVDYYDTGGRYRPQFAVNLRDLVTAVREWTGLLIYHLLGRTDTLFPAPRT</sequence>
<feature type="transmembrane region" description="Helical" evidence="1">
    <location>
        <begin position="20"/>
        <end position="36"/>
    </location>
</feature>
<dbReference type="Pfam" id="PF02698">
    <property type="entry name" value="DUF218"/>
    <property type="match status" value="1"/>
</dbReference>
<keyword evidence="4" id="KW-1185">Reference proteome</keyword>
<gene>
    <name evidence="3" type="ORF">GCM10011348_10900</name>
</gene>
<dbReference type="RefSeq" id="WP_188859173.1">
    <property type="nucleotide sequence ID" value="NZ_BMLT01000002.1"/>
</dbReference>
<accession>A0A917ZAH0</accession>
<dbReference type="CDD" id="cd06259">
    <property type="entry name" value="YdcF-like"/>
    <property type="match status" value="1"/>
</dbReference>
<dbReference type="PANTHER" id="PTHR30336:SF4">
    <property type="entry name" value="ENVELOPE BIOGENESIS FACTOR ELYC"/>
    <property type="match status" value="1"/>
</dbReference>
<comment type="caution">
    <text evidence="3">The sequence shown here is derived from an EMBL/GenBank/DDBJ whole genome shotgun (WGS) entry which is preliminary data.</text>
</comment>
<evidence type="ECO:0000313" key="3">
    <source>
        <dbReference type="EMBL" id="GGO78599.1"/>
    </source>
</evidence>
<evidence type="ECO:0000259" key="2">
    <source>
        <dbReference type="Pfam" id="PF02698"/>
    </source>
</evidence>
<dbReference type="GO" id="GO:0005886">
    <property type="term" value="C:plasma membrane"/>
    <property type="evidence" value="ECO:0007669"/>
    <property type="project" value="TreeGrafter"/>
</dbReference>
<dbReference type="InterPro" id="IPR003848">
    <property type="entry name" value="DUF218"/>
</dbReference>
<name>A0A917ZAH0_9GAMM</name>
<keyword evidence="1" id="KW-0812">Transmembrane</keyword>
<evidence type="ECO:0000313" key="4">
    <source>
        <dbReference type="Proteomes" id="UP000599578"/>
    </source>
</evidence>
<organism evidence="3 4">
    <name type="scientific">Marinobacterium nitratireducens</name>
    <dbReference type="NCBI Taxonomy" id="518897"/>
    <lineage>
        <taxon>Bacteria</taxon>
        <taxon>Pseudomonadati</taxon>
        <taxon>Pseudomonadota</taxon>
        <taxon>Gammaproteobacteria</taxon>
        <taxon>Oceanospirillales</taxon>
        <taxon>Oceanospirillaceae</taxon>
        <taxon>Marinobacterium</taxon>
    </lineage>
</organism>
<proteinExistence type="predicted"/>
<dbReference type="AlphaFoldDB" id="A0A917ZAH0"/>
<feature type="transmembrane region" description="Helical" evidence="1">
    <location>
        <begin position="43"/>
        <end position="64"/>
    </location>
</feature>
<dbReference type="GO" id="GO:0043164">
    <property type="term" value="P:Gram-negative-bacterium-type cell wall biogenesis"/>
    <property type="evidence" value="ECO:0007669"/>
    <property type="project" value="TreeGrafter"/>
</dbReference>
<keyword evidence="1" id="KW-1133">Transmembrane helix</keyword>
<evidence type="ECO:0000256" key="1">
    <source>
        <dbReference type="SAM" id="Phobius"/>
    </source>
</evidence>